<dbReference type="Pfam" id="PF07589">
    <property type="entry name" value="PEP-CTERM"/>
    <property type="match status" value="1"/>
</dbReference>
<dbReference type="Proteomes" id="UP000182649">
    <property type="component" value="Unassembled WGS sequence"/>
</dbReference>
<evidence type="ECO:0000313" key="2">
    <source>
        <dbReference type="EMBL" id="SFU73480.1"/>
    </source>
</evidence>
<accession>A0A1I7IKL7</accession>
<dbReference type="InterPro" id="IPR013424">
    <property type="entry name" value="Ice-binding_C"/>
</dbReference>
<evidence type="ECO:0000313" key="3">
    <source>
        <dbReference type="Proteomes" id="UP000182649"/>
    </source>
</evidence>
<dbReference type="RefSeq" id="WP_081363676.1">
    <property type="nucleotide sequence ID" value="NZ_FPBZ01000021.1"/>
</dbReference>
<dbReference type="NCBIfam" id="TIGR02913">
    <property type="entry name" value="HAF_rpt"/>
    <property type="match status" value="5"/>
</dbReference>
<sequence length="398" mass="41684">MIINNCFNFRSFIFFTVIISGFGHITHVSAQKAPPILTGQRAFLVDLNSRTVTHLDSFGPYPSIVGAIIPEDINRAGEVVGSYFNSSGNRRAFITSPDGANMRDLGTLGGNYALAYGINGTSQVVGWAWKEGSGYAFITGPNGMDMTDLRTLAKDPFGSAVGIFSSAYGINSAGQVVGVFPTPENKFHAFITGPNGEGMRDLGTLGGADDRSAAYAINDAGQVVGRSGMDEYTIHAFITDPGGMGMRYLGSLGGGRSEGRDINDAGQVVGWSNTENGEDHAFITGPDGVGMRDLGTLGGRSSYADSINDAGQVVGYSDIVGGGSHAFITGLDGMGMMDLNFVVDLPEGWTLTSAMGINNHGQVIAAGLIPEPETYALMLAGLGLIGFVAWRQKSGSRD</sequence>
<protein>
    <submittedName>
        <fullName evidence="2">PEP-CTERM protein-sorting domain-containing protein</fullName>
    </submittedName>
</protein>
<organism evidence="2 3">
    <name type="scientific">Nitrosospira multiformis</name>
    <dbReference type="NCBI Taxonomy" id="1231"/>
    <lineage>
        <taxon>Bacteria</taxon>
        <taxon>Pseudomonadati</taxon>
        <taxon>Pseudomonadota</taxon>
        <taxon>Betaproteobacteria</taxon>
        <taxon>Nitrosomonadales</taxon>
        <taxon>Nitrosomonadaceae</taxon>
        <taxon>Nitrosospira</taxon>
    </lineage>
</organism>
<reference evidence="2 3" key="1">
    <citation type="submission" date="2016-10" db="EMBL/GenBank/DDBJ databases">
        <authorList>
            <person name="de Groot N.N."/>
        </authorList>
    </citation>
    <scope>NUCLEOTIDE SEQUENCE [LARGE SCALE GENOMIC DNA]</scope>
    <source>
        <strain evidence="2 3">Nl14</strain>
    </source>
</reference>
<dbReference type="NCBIfam" id="TIGR02595">
    <property type="entry name" value="PEP_CTERM"/>
    <property type="match status" value="1"/>
</dbReference>
<dbReference type="AlphaFoldDB" id="A0A1I7IKL7"/>
<dbReference type="InterPro" id="IPR014262">
    <property type="entry name" value="HAF_rpt"/>
</dbReference>
<evidence type="ECO:0000259" key="1">
    <source>
        <dbReference type="Pfam" id="PF07589"/>
    </source>
</evidence>
<gene>
    <name evidence="2" type="ORF">SAMN05216417_1213</name>
</gene>
<name>A0A1I7IKL7_9PROT</name>
<dbReference type="OrthoDB" id="8565104at2"/>
<feature type="domain" description="Ice-binding protein C-terminal" evidence="1">
    <location>
        <begin position="369"/>
        <end position="391"/>
    </location>
</feature>
<proteinExistence type="predicted"/>
<dbReference type="EMBL" id="FPBZ01000021">
    <property type="protein sequence ID" value="SFU73480.1"/>
    <property type="molecule type" value="Genomic_DNA"/>
</dbReference>